<reference evidence="1 2" key="1">
    <citation type="submission" date="2018-06" db="EMBL/GenBank/DDBJ databases">
        <authorList>
            <consortium name="Pathogen Informatics"/>
            <person name="Doyle S."/>
        </authorList>
    </citation>
    <scope>NUCLEOTIDE SEQUENCE [LARGE SCALE GENOMIC DNA]</scope>
    <source>
        <strain evidence="1 2">NCTC12123</strain>
    </source>
</reference>
<protein>
    <submittedName>
        <fullName evidence="1">Protein ClpV1</fullName>
    </submittedName>
</protein>
<name>A0A376F9L9_ENTAS</name>
<dbReference type="AlphaFoldDB" id="A0A376F9L9"/>
<organism evidence="1 2">
    <name type="scientific">Enterobacter asburiae</name>
    <dbReference type="NCBI Taxonomy" id="61645"/>
    <lineage>
        <taxon>Bacteria</taxon>
        <taxon>Pseudomonadati</taxon>
        <taxon>Pseudomonadota</taxon>
        <taxon>Gammaproteobacteria</taxon>
        <taxon>Enterobacterales</taxon>
        <taxon>Enterobacteriaceae</taxon>
        <taxon>Enterobacter</taxon>
        <taxon>Enterobacter cloacae complex</taxon>
    </lineage>
</organism>
<dbReference type="Proteomes" id="UP000255163">
    <property type="component" value="Unassembled WGS sequence"/>
</dbReference>
<gene>
    <name evidence="1" type="primary">clpV1_1</name>
    <name evidence="1" type="ORF">NCTC12123_02487</name>
</gene>
<evidence type="ECO:0000313" key="2">
    <source>
        <dbReference type="Proteomes" id="UP000255163"/>
    </source>
</evidence>
<dbReference type="EMBL" id="UFYI01000007">
    <property type="protein sequence ID" value="STD21077.1"/>
    <property type="molecule type" value="Genomic_DNA"/>
</dbReference>
<accession>A0A376F9L9</accession>
<sequence length="46" mass="5267">MVDAILTNTLLPQMSQILLTASRSDEQYRRLHVTCEQGEFHCQFAA</sequence>
<proteinExistence type="predicted"/>
<evidence type="ECO:0000313" key="1">
    <source>
        <dbReference type="EMBL" id="STD21077.1"/>
    </source>
</evidence>